<evidence type="ECO:0000313" key="4">
    <source>
        <dbReference type="Proteomes" id="UP000789390"/>
    </source>
</evidence>
<keyword evidence="4" id="KW-1185">Reference proteome</keyword>
<name>A0A8J2WCN1_9CRUS</name>
<keyword evidence="2" id="KW-0732">Signal</keyword>
<feature type="chain" id="PRO_5035201609" evidence="2">
    <location>
        <begin position="23"/>
        <end position="221"/>
    </location>
</feature>
<keyword evidence="1" id="KW-0812">Transmembrane</keyword>
<evidence type="ECO:0000256" key="1">
    <source>
        <dbReference type="SAM" id="Phobius"/>
    </source>
</evidence>
<keyword evidence="1" id="KW-1133">Transmembrane helix</keyword>
<dbReference type="AlphaFoldDB" id="A0A8J2WCN1"/>
<dbReference type="OrthoDB" id="6334967at2759"/>
<evidence type="ECO:0000313" key="3">
    <source>
        <dbReference type="EMBL" id="CAH0101729.1"/>
    </source>
</evidence>
<reference evidence="3" key="1">
    <citation type="submission" date="2021-11" db="EMBL/GenBank/DDBJ databases">
        <authorList>
            <person name="Schell T."/>
        </authorList>
    </citation>
    <scope>NUCLEOTIDE SEQUENCE</scope>
    <source>
        <strain evidence="3">M5</strain>
    </source>
</reference>
<evidence type="ECO:0000256" key="2">
    <source>
        <dbReference type="SAM" id="SignalP"/>
    </source>
</evidence>
<sequence length="221" mass="25185">MAVANLLKLAILFIGFIGYLTGSQQPEEEIQSVQSVIQNHRDRRSIYLNAKAPILIAAFITVPISVALPAMKGRGARSQTDYNVTKVPYSYDDPLFASQLQKIDMYMDYLEVPDDMCRQRFICEVASSPKTYSPLYGIFKKQLSTELEVKKSYFSRFFRYYNAMLEGKRSATIKTDDPSAGCRTLYGTCPTDIEETINMDVLHIMQFLTQKFRIEFADTTA</sequence>
<accession>A0A8J2WCN1</accession>
<feature type="transmembrane region" description="Helical" evidence="1">
    <location>
        <begin position="46"/>
        <end position="68"/>
    </location>
</feature>
<protein>
    <submittedName>
        <fullName evidence="3">Uncharacterized protein</fullName>
    </submittedName>
</protein>
<dbReference type="EMBL" id="CAKKLH010000065">
    <property type="protein sequence ID" value="CAH0101729.1"/>
    <property type="molecule type" value="Genomic_DNA"/>
</dbReference>
<dbReference type="Proteomes" id="UP000789390">
    <property type="component" value="Unassembled WGS sequence"/>
</dbReference>
<proteinExistence type="predicted"/>
<organism evidence="3 4">
    <name type="scientific">Daphnia galeata</name>
    <dbReference type="NCBI Taxonomy" id="27404"/>
    <lineage>
        <taxon>Eukaryota</taxon>
        <taxon>Metazoa</taxon>
        <taxon>Ecdysozoa</taxon>
        <taxon>Arthropoda</taxon>
        <taxon>Crustacea</taxon>
        <taxon>Branchiopoda</taxon>
        <taxon>Diplostraca</taxon>
        <taxon>Cladocera</taxon>
        <taxon>Anomopoda</taxon>
        <taxon>Daphniidae</taxon>
        <taxon>Daphnia</taxon>
    </lineage>
</organism>
<feature type="signal peptide" evidence="2">
    <location>
        <begin position="1"/>
        <end position="22"/>
    </location>
</feature>
<keyword evidence="1" id="KW-0472">Membrane</keyword>
<gene>
    <name evidence="3" type="ORF">DGAL_LOCUS4068</name>
</gene>
<comment type="caution">
    <text evidence="3">The sequence shown here is derived from an EMBL/GenBank/DDBJ whole genome shotgun (WGS) entry which is preliminary data.</text>
</comment>